<reference evidence="1 2" key="2">
    <citation type="journal article" date="2022" name="Mol. Biol. Evol.">
        <title>Comparative Genomics Reveals Insights into the Divergent Evolution of Astigmatic Mites and Household Pest Adaptations.</title>
        <authorList>
            <person name="Xiong Q."/>
            <person name="Wan A.T."/>
            <person name="Liu X."/>
            <person name="Fung C.S."/>
            <person name="Xiao X."/>
            <person name="Malainual N."/>
            <person name="Hou J."/>
            <person name="Wang L."/>
            <person name="Wang M."/>
            <person name="Yang K.Y."/>
            <person name="Cui Y."/>
            <person name="Leung E.L."/>
            <person name="Nong W."/>
            <person name="Shin S.K."/>
            <person name="Au S.W."/>
            <person name="Jeong K.Y."/>
            <person name="Chew F.T."/>
            <person name="Hui J.H."/>
            <person name="Leung T.F."/>
            <person name="Tungtrongchitr A."/>
            <person name="Zhong N."/>
            <person name="Liu Z."/>
            <person name="Tsui S.K."/>
        </authorList>
    </citation>
    <scope>NUCLEOTIDE SEQUENCE [LARGE SCALE GENOMIC DNA]</scope>
    <source>
        <strain evidence="1">Derp</strain>
    </source>
</reference>
<dbReference type="EMBL" id="NJHN03000008">
    <property type="protein sequence ID" value="KAH9426804.1"/>
    <property type="molecule type" value="Genomic_DNA"/>
</dbReference>
<comment type="caution">
    <text evidence="1">The sequence shown here is derived from an EMBL/GenBank/DDBJ whole genome shotgun (WGS) entry which is preliminary data.</text>
</comment>
<accession>A0ABQ8JVZ2</accession>
<proteinExistence type="predicted"/>
<protein>
    <submittedName>
        <fullName evidence="1">Uncharacterized protein</fullName>
    </submittedName>
</protein>
<evidence type="ECO:0000313" key="2">
    <source>
        <dbReference type="Proteomes" id="UP000887458"/>
    </source>
</evidence>
<name>A0ABQ8JVZ2_DERPT</name>
<organism evidence="1 2">
    <name type="scientific">Dermatophagoides pteronyssinus</name>
    <name type="common">European house dust mite</name>
    <dbReference type="NCBI Taxonomy" id="6956"/>
    <lineage>
        <taxon>Eukaryota</taxon>
        <taxon>Metazoa</taxon>
        <taxon>Ecdysozoa</taxon>
        <taxon>Arthropoda</taxon>
        <taxon>Chelicerata</taxon>
        <taxon>Arachnida</taxon>
        <taxon>Acari</taxon>
        <taxon>Acariformes</taxon>
        <taxon>Sarcoptiformes</taxon>
        <taxon>Astigmata</taxon>
        <taxon>Psoroptidia</taxon>
        <taxon>Analgoidea</taxon>
        <taxon>Pyroglyphidae</taxon>
        <taxon>Dermatophagoidinae</taxon>
        <taxon>Dermatophagoides</taxon>
    </lineage>
</organism>
<dbReference type="Proteomes" id="UP000887458">
    <property type="component" value="Unassembled WGS sequence"/>
</dbReference>
<sequence length="272" mass="28697">MNRFDAGSCDPNLNNPDDVVVLNEGITGLLLEETPAPPKLNGLLGAPKLKPTDAGLSIDGCGSLVPLVDFVVVVEVDIFVVDVTAPPNVNEELVEVLGFDESNGLAPPKLNKPVAIGGLIFVDDVELIALKPKGVMVLLLLSSFNDSFSLLLAVVPDLDELSPNTNKFDEDDDTDAVGVVPVFGLTNDEDNDGDEPNDKNGTAVFEDANGDVIVGELLTLHDEGAPNLNPPLVDDDVVMSFDVLSCFSDLVSTVLTSLLVTPVDRPNLNVCV</sequence>
<gene>
    <name evidence="1" type="ORF">DERP_002904</name>
</gene>
<evidence type="ECO:0000313" key="1">
    <source>
        <dbReference type="EMBL" id="KAH9426804.1"/>
    </source>
</evidence>
<reference evidence="1 2" key="1">
    <citation type="journal article" date="2018" name="J. Allergy Clin. Immunol.">
        <title>High-quality assembly of Dermatophagoides pteronyssinus genome and transcriptome reveals a wide range of novel allergens.</title>
        <authorList>
            <person name="Liu X.Y."/>
            <person name="Yang K.Y."/>
            <person name="Wang M.Q."/>
            <person name="Kwok J.S."/>
            <person name="Zeng X."/>
            <person name="Yang Z."/>
            <person name="Xiao X.J."/>
            <person name="Lau C.P."/>
            <person name="Li Y."/>
            <person name="Huang Z.M."/>
            <person name="Ba J.G."/>
            <person name="Yim A.K."/>
            <person name="Ouyang C.Y."/>
            <person name="Ngai S.M."/>
            <person name="Chan T.F."/>
            <person name="Leung E.L."/>
            <person name="Liu L."/>
            <person name="Liu Z.G."/>
            <person name="Tsui S.K."/>
        </authorList>
    </citation>
    <scope>NUCLEOTIDE SEQUENCE [LARGE SCALE GENOMIC DNA]</scope>
    <source>
        <strain evidence="1">Derp</strain>
    </source>
</reference>
<keyword evidence="2" id="KW-1185">Reference proteome</keyword>